<name>A0AAU9FUI5_DROMD</name>
<dbReference type="Gene3D" id="3.40.50.880">
    <property type="match status" value="1"/>
</dbReference>
<dbReference type="GO" id="GO:0005773">
    <property type="term" value="C:vacuole"/>
    <property type="evidence" value="ECO:0007669"/>
    <property type="project" value="TreeGrafter"/>
</dbReference>
<keyword evidence="2 4" id="KW-0378">Hydrolase</keyword>
<dbReference type="GO" id="GO:0034722">
    <property type="term" value="F:gamma-glutamyl-peptidase activity"/>
    <property type="evidence" value="ECO:0007669"/>
    <property type="project" value="UniProtKB-UniRule"/>
</dbReference>
<proteinExistence type="predicted"/>
<feature type="active site" evidence="2">
    <location>
        <position position="230"/>
    </location>
</feature>
<dbReference type="PANTHER" id="PTHR11315">
    <property type="entry name" value="PROTEASE FAMILY C26 GAMMA-GLUTAMYL HYDROLASE"/>
    <property type="match status" value="1"/>
</dbReference>
<organism evidence="4 5">
    <name type="scientific">Drosophila madeirensis</name>
    <name type="common">Fruit fly</name>
    <dbReference type="NCBI Taxonomy" id="30013"/>
    <lineage>
        <taxon>Eukaryota</taxon>
        <taxon>Metazoa</taxon>
        <taxon>Ecdysozoa</taxon>
        <taxon>Arthropoda</taxon>
        <taxon>Hexapoda</taxon>
        <taxon>Insecta</taxon>
        <taxon>Pterygota</taxon>
        <taxon>Neoptera</taxon>
        <taxon>Endopterygota</taxon>
        <taxon>Diptera</taxon>
        <taxon>Brachycera</taxon>
        <taxon>Muscomorpha</taxon>
        <taxon>Ephydroidea</taxon>
        <taxon>Drosophilidae</taxon>
        <taxon>Drosophila</taxon>
        <taxon>Sophophora</taxon>
    </lineage>
</organism>
<dbReference type="AlphaFoldDB" id="A0AAU9FUI5"/>
<evidence type="ECO:0000256" key="1">
    <source>
        <dbReference type="PIRSR" id="PIRSR615527-1"/>
    </source>
</evidence>
<dbReference type="Proteomes" id="UP001500889">
    <property type="component" value="Chromosome J"/>
</dbReference>
<reference evidence="4 5" key="1">
    <citation type="submission" date="2024-02" db="EMBL/GenBank/DDBJ databases">
        <title>A chromosome-level genome assembly of Drosophila madeirensis, a fruit fly species endemic to Madeira island.</title>
        <authorList>
            <person name="Tomihara K."/>
            <person name="Llopart A."/>
            <person name="Yamamoto D."/>
        </authorList>
    </citation>
    <scope>NUCLEOTIDE SEQUENCE [LARGE SCALE GENOMIC DNA]</scope>
    <source>
        <strain evidence="4 5">RF1</strain>
    </source>
</reference>
<dbReference type="SUPFAM" id="SSF52317">
    <property type="entry name" value="Class I glutamine amidotransferase-like"/>
    <property type="match status" value="1"/>
</dbReference>
<dbReference type="Pfam" id="PF00117">
    <property type="entry name" value="GATase"/>
    <property type="match status" value="1"/>
</dbReference>
<dbReference type="GO" id="GO:0046900">
    <property type="term" value="P:tetrahydrofolylpolyglutamate metabolic process"/>
    <property type="evidence" value="ECO:0007669"/>
    <property type="project" value="TreeGrafter"/>
</dbReference>
<dbReference type="EC" id="3.4.19.9" evidence="2"/>
<evidence type="ECO:0000256" key="2">
    <source>
        <dbReference type="PROSITE-ProRule" id="PRU00607"/>
    </source>
</evidence>
<evidence type="ECO:0000313" key="5">
    <source>
        <dbReference type="Proteomes" id="UP001500889"/>
    </source>
</evidence>
<dbReference type="InterPro" id="IPR029062">
    <property type="entry name" value="Class_I_gatase-like"/>
</dbReference>
<feature type="active site" description="Nucleophile" evidence="1 2">
    <location>
        <position position="127"/>
    </location>
</feature>
<dbReference type="PROSITE" id="PS51275">
    <property type="entry name" value="PEPTIDASE_C26_GGH"/>
    <property type="match status" value="1"/>
</dbReference>
<keyword evidence="5" id="KW-1185">Reference proteome</keyword>
<accession>A0AAU9FUI5</accession>
<feature type="domain" description="Glutamine amidotransferase" evidence="3">
    <location>
        <begin position="85"/>
        <end position="234"/>
    </location>
</feature>
<evidence type="ECO:0000313" key="4">
    <source>
        <dbReference type="EMBL" id="BFF99761.1"/>
    </source>
</evidence>
<dbReference type="EMBL" id="AP029265">
    <property type="protein sequence ID" value="BFF99761.1"/>
    <property type="molecule type" value="Genomic_DNA"/>
</dbReference>
<comment type="catalytic activity">
    <reaction evidence="2">
        <text>(6S)-5,6,7,8-tetrahydrofolyl-(gamma-L-Glu)(n) + (n-1) H2O = (6S)-5,6,7,8-tetrahydrofolate + (n-1) L-glutamate</text>
        <dbReference type="Rhea" id="RHEA:56784"/>
        <dbReference type="Rhea" id="RHEA-COMP:14738"/>
        <dbReference type="ChEBI" id="CHEBI:15377"/>
        <dbReference type="ChEBI" id="CHEBI:29985"/>
        <dbReference type="ChEBI" id="CHEBI:57453"/>
        <dbReference type="ChEBI" id="CHEBI:141005"/>
        <dbReference type="EC" id="3.4.19.9"/>
    </reaction>
</comment>
<evidence type="ECO:0000259" key="3">
    <source>
        <dbReference type="Pfam" id="PF00117"/>
    </source>
</evidence>
<dbReference type="InterPro" id="IPR015527">
    <property type="entry name" value="Pept_C26_g-glut_hydrolase"/>
</dbReference>
<feature type="active site" description="Proton donor" evidence="1">
    <location>
        <position position="230"/>
    </location>
</feature>
<dbReference type="PANTHER" id="PTHR11315:SF0">
    <property type="entry name" value="FOLATE GAMMA-GLUTAMYL HYDROLASE"/>
    <property type="match status" value="1"/>
</dbReference>
<dbReference type="InterPro" id="IPR017926">
    <property type="entry name" value="GATASE"/>
</dbReference>
<gene>
    <name evidence="4" type="ORF">DMAD_07587</name>
</gene>
<sequence>MMNASLKATPCIGVMCIDVSVRLEALYGSKWRSYMAASNAKYLEAAGAHVVPVWIGRQRSYYASLMNKLNGILLPGGAIFVDKADVQSRPDLTNEGVRTAEVIYQLAMERNKKASDPGGYFPLFGICLGMQLLLINAAQSTKVRTKCQLMKKALPVCLTEEFRKSKLFMDMPHKCYACHYHGYCITQESLKEFGLATDWQALALQKDPVGHEFISLIEHRRFPIFGSQFHPERSAFEQLYSREDTSRESHSRESIQLAESLCSRFVDACRLNRNQFASAESKSRHLIWNFQPVFCGKHEKSNWLQCYLFEKNVDYPEPDKI</sequence>
<protein>
    <recommendedName>
        <fullName evidence="2">folate gamma-glutamyl hydrolase</fullName>
        <ecNumber evidence="2">3.4.19.9</ecNumber>
    </recommendedName>
</protein>
<dbReference type="PROSITE" id="PS51273">
    <property type="entry name" value="GATASE_TYPE_1"/>
    <property type="match status" value="1"/>
</dbReference>